<feature type="binding site" evidence="9">
    <location>
        <position position="349"/>
    </location>
    <ligand>
        <name>(2R)-2-phosphoglycerate</name>
        <dbReference type="ChEBI" id="CHEBI:58289"/>
    </ligand>
</feature>
<evidence type="ECO:0000313" key="17">
    <source>
        <dbReference type="Proteomes" id="UP000034810"/>
    </source>
</evidence>
<dbReference type="Gene3D" id="3.20.20.120">
    <property type="entry name" value="Enolase-like C-terminal domain"/>
    <property type="match status" value="1"/>
</dbReference>
<feature type="binding site" evidence="11">
    <location>
        <position position="324"/>
    </location>
    <ligand>
        <name>substrate</name>
    </ligand>
</feature>
<dbReference type="InterPro" id="IPR000941">
    <property type="entry name" value="Enolase"/>
</dbReference>
<feature type="binding site" evidence="9 12">
    <location>
        <position position="297"/>
    </location>
    <ligand>
        <name>Mg(2+)</name>
        <dbReference type="ChEBI" id="CHEBI:18420"/>
    </ligand>
</feature>
<evidence type="ECO:0000313" key="16">
    <source>
        <dbReference type="EMBL" id="KKS82928.1"/>
    </source>
</evidence>
<keyword evidence="7 9" id="KW-0324">Glycolysis</keyword>
<feature type="binding site" evidence="11">
    <location>
        <position position="400"/>
    </location>
    <ligand>
        <name>substrate</name>
    </ligand>
</feature>
<dbReference type="UniPathway" id="UPA00109">
    <property type="reaction ID" value="UER00187"/>
</dbReference>
<proteinExistence type="inferred from homology"/>
<feature type="binding site" evidence="9 12">
    <location>
        <position position="324"/>
    </location>
    <ligand>
        <name>Mg(2+)</name>
        <dbReference type="ChEBI" id="CHEBI:18420"/>
    </ligand>
</feature>
<feature type="binding site" evidence="9">
    <location>
        <position position="379"/>
    </location>
    <ligand>
        <name>(2R)-2-phosphoglycerate</name>
        <dbReference type="ChEBI" id="CHEBI:58289"/>
    </ligand>
</feature>
<dbReference type="EC" id="4.2.1.11" evidence="3 9"/>
<dbReference type="HAMAP" id="MF_00318">
    <property type="entry name" value="Enolase"/>
    <property type="match status" value="1"/>
</dbReference>
<dbReference type="InterPro" id="IPR029017">
    <property type="entry name" value="Enolase-like_N"/>
</dbReference>
<dbReference type="PANTHER" id="PTHR11902">
    <property type="entry name" value="ENOLASE"/>
    <property type="match status" value="1"/>
</dbReference>
<name>A0A0G1F7V1_9BACT</name>
<dbReference type="SUPFAM" id="SSF54826">
    <property type="entry name" value="Enolase N-terminal domain-like"/>
    <property type="match status" value="1"/>
</dbReference>
<evidence type="ECO:0000256" key="7">
    <source>
        <dbReference type="ARBA" id="ARBA00023152"/>
    </source>
</evidence>
<protein>
    <recommendedName>
        <fullName evidence="4 9">Enolase</fullName>
        <ecNumber evidence="3 9">4.2.1.11</ecNumber>
    </recommendedName>
    <alternativeName>
        <fullName evidence="9">2-phospho-D-glycerate hydro-lyase</fullName>
    </alternativeName>
    <alternativeName>
        <fullName evidence="9">2-phosphoglycerate dehydratase</fullName>
    </alternativeName>
</protein>
<feature type="domain" description="Enolase N-terminal" evidence="15">
    <location>
        <begin position="3"/>
        <end position="143"/>
    </location>
</feature>
<feature type="binding site" evidence="9">
    <location>
        <position position="400"/>
    </location>
    <ligand>
        <name>(2R)-2-phosphoglycerate</name>
        <dbReference type="ChEBI" id="CHEBI:58289"/>
    </ligand>
</feature>
<keyword evidence="9" id="KW-0963">Cytoplasm</keyword>
<comment type="similarity">
    <text evidence="2 9">Belongs to the enolase family.</text>
</comment>
<feature type="active site" description="Proton acceptor" evidence="9 10">
    <location>
        <position position="349"/>
    </location>
</feature>
<dbReference type="PANTHER" id="PTHR11902:SF1">
    <property type="entry name" value="ENOLASE"/>
    <property type="match status" value="1"/>
</dbReference>
<dbReference type="Pfam" id="PF03952">
    <property type="entry name" value="Enolase_N"/>
    <property type="match status" value="1"/>
</dbReference>
<dbReference type="GO" id="GO:0000287">
    <property type="term" value="F:magnesium ion binding"/>
    <property type="evidence" value="ECO:0007669"/>
    <property type="project" value="UniProtKB-UniRule"/>
</dbReference>
<evidence type="ECO:0000256" key="9">
    <source>
        <dbReference type="HAMAP-Rule" id="MF_00318"/>
    </source>
</evidence>
<feature type="active site" description="Proton donor" evidence="9 10">
    <location>
        <position position="223"/>
    </location>
</feature>
<feature type="binding site" evidence="11">
    <location>
        <begin position="376"/>
        <end position="379"/>
    </location>
    <ligand>
        <name>substrate</name>
    </ligand>
</feature>
<feature type="binding site" evidence="9">
    <location>
        <position position="180"/>
    </location>
    <ligand>
        <name>(2R)-2-phosphoglycerate</name>
        <dbReference type="ChEBI" id="CHEBI:58289"/>
    </ligand>
</feature>
<evidence type="ECO:0000259" key="15">
    <source>
        <dbReference type="SMART" id="SM01193"/>
    </source>
</evidence>
<keyword evidence="9 12" id="KW-0479">Metal-binding</keyword>
<dbReference type="SMART" id="SM01193">
    <property type="entry name" value="Enolase_N"/>
    <property type="match status" value="1"/>
</dbReference>
<dbReference type="GO" id="GO:0000015">
    <property type="term" value="C:phosphopyruvate hydratase complex"/>
    <property type="evidence" value="ECO:0007669"/>
    <property type="project" value="InterPro"/>
</dbReference>
<dbReference type="InterPro" id="IPR020810">
    <property type="entry name" value="Enolase_C"/>
</dbReference>
<comment type="caution">
    <text evidence="16">The sequence shown here is derived from an EMBL/GenBank/DDBJ whole genome shotgun (WGS) entry which is preliminary data.</text>
</comment>
<evidence type="ECO:0000256" key="3">
    <source>
        <dbReference type="ARBA" id="ARBA00012058"/>
    </source>
</evidence>
<feature type="region of interest" description="Disordered" evidence="13">
    <location>
        <begin position="25"/>
        <end position="50"/>
    </location>
</feature>
<dbReference type="Gene3D" id="3.30.390.10">
    <property type="entry name" value="Enolase-like, N-terminal domain"/>
    <property type="match status" value="1"/>
</dbReference>
<dbReference type="GO" id="GO:0005576">
    <property type="term" value="C:extracellular region"/>
    <property type="evidence" value="ECO:0007669"/>
    <property type="project" value="UniProtKB-SubCell"/>
</dbReference>
<gene>
    <name evidence="9" type="primary">eno</name>
    <name evidence="16" type="ORF">UV58_C0003G0002</name>
</gene>
<dbReference type="SMART" id="SM01192">
    <property type="entry name" value="Enolase_C"/>
    <property type="match status" value="1"/>
</dbReference>
<comment type="cofactor">
    <cofactor evidence="12">
        <name>Mg(2+)</name>
        <dbReference type="ChEBI" id="CHEBI:18420"/>
    </cofactor>
    <text evidence="12">Mg(2+) is required for catalysis and for stabilizing the dimer.</text>
</comment>
<evidence type="ECO:0000256" key="6">
    <source>
        <dbReference type="ARBA" id="ARBA00022842"/>
    </source>
</evidence>
<dbReference type="Pfam" id="PF00113">
    <property type="entry name" value="Enolase_C"/>
    <property type="match status" value="1"/>
</dbReference>
<sequence>MKIKDIQLKIILDSRGNPTLEAEFFPETPTDADLTRTNAENNQSSSVLSRSSSVVSSVPAGKSKGSYEAAVLEPELAMEKFGQIKKSILEKDFKDQKEFDYFLISLDGTPTKKNLGGNLILVLSMCFARLFARHNNLELHDYLRSLLSTFNFQLSTQSFPHPIFNVINGGAHAKSSLDFQEFQIIPQSEDFAIGLSLGEEFYKKLQRILEDKFGKDKVLLGDEAGFSCPFSSNEEALEVMYELIEKNKYPLRIGLDTAATQFFKENKYQVGGSGYSSEQIFDYYKSIINRYNIISLEDPFSEDSFDDFAHLEKEMGGAVLVITDDLTVTNKERLKKSIETKSGNTILIKLTQIGTVSETLEVAALAYENNWKTIVSHRSGETLDDFIADLAVGIGAWGIKAGAPAKPERMAKYNRLLEIWQSQLKV</sequence>
<accession>A0A0G1F7V1</accession>
<feature type="binding site" evidence="9">
    <location>
        <position position="256"/>
    </location>
    <ligand>
        <name>Mg(2+)</name>
        <dbReference type="ChEBI" id="CHEBI:18420"/>
    </ligand>
</feature>
<dbReference type="EMBL" id="LCFA01000003">
    <property type="protein sequence ID" value="KKS82928.1"/>
    <property type="molecule type" value="Genomic_DNA"/>
</dbReference>
<feature type="binding site" evidence="11">
    <location>
        <position position="181"/>
    </location>
    <ligand>
        <name>substrate</name>
    </ligand>
</feature>
<dbReference type="GO" id="GO:0006096">
    <property type="term" value="P:glycolytic process"/>
    <property type="evidence" value="ECO:0007669"/>
    <property type="project" value="UniProtKB-UniRule"/>
</dbReference>
<evidence type="ECO:0000256" key="4">
    <source>
        <dbReference type="ARBA" id="ARBA00017068"/>
    </source>
</evidence>
<keyword evidence="6 9" id="KW-0460">Magnesium</keyword>
<evidence type="ECO:0000256" key="8">
    <source>
        <dbReference type="ARBA" id="ARBA00023239"/>
    </source>
</evidence>
<organism evidence="16 17">
    <name type="scientific">Candidatus Wolfebacteria bacterium GW2011_GWC1_43_10</name>
    <dbReference type="NCBI Taxonomy" id="1619011"/>
    <lineage>
        <taxon>Bacteria</taxon>
        <taxon>Candidatus Wolfeibacteriota</taxon>
    </lineage>
</organism>
<keyword evidence="8 9" id="KW-0456">Lyase</keyword>
<feature type="binding site" evidence="11">
    <location>
        <position position="172"/>
    </location>
    <ligand>
        <name>substrate</name>
    </ligand>
</feature>
<evidence type="ECO:0000256" key="12">
    <source>
        <dbReference type="PIRSR" id="PIRSR001400-3"/>
    </source>
</evidence>
<feature type="domain" description="Enolase C-terminal TIM barrel" evidence="14">
    <location>
        <begin position="156"/>
        <end position="426"/>
    </location>
</feature>
<comment type="subcellular location">
    <subcellularLocation>
        <location evidence="9">Cytoplasm</location>
    </subcellularLocation>
    <subcellularLocation>
        <location evidence="9">Secreted</location>
    </subcellularLocation>
    <subcellularLocation>
        <location evidence="9">Cell surface</location>
    </subcellularLocation>
    <text evidence="9">Fractions of enolase are present in both the cytoplasm and on the cell surface.</text>
</comment>
<comment type="pathway">
    <text evidence="1 9">Carbohydrate degradation; glycolysis; pyruvate from D-glyceraldehyde 3-phosphate: step 4/5.</text>
</comment>
<evidence type="ECO:0000256" key="2">
    <source>
        <dbReference type="ARBA" id="ARBA00009604"/>
    </source>
</evidence>
<comment type="catalytic activity">
    <reaction evidence="9">
        <text>(2R)-2-phosphoglycerate = phosphoenolpyruvate + H2O</text>
        <dbReference type="Rhea" id="RHEA:10164"/>
        <dbReference type="ChEBI" id="CHEBI:15377"/>
        <dbReference type="ChEBI" id="CHEBI:58289"/>
        <dbReference type="ChEBI" id="CHEBI:58702"/>
        <dbReference type="EC" id="4.2.1.11"/>
    </reaction>
</comment>
<evidence type="ECO:0000256" key="11">
    <source>
        <dbReference type="PIRSR" id="PIRSR001400-2"/>
    </source>
</evidence>
<evidence type="ECO:0000256" key="1">
    <source>
        <dbReference type="ARBA" id="ARBA00005031"/>
    </source>
</evidence>
<evidence type="ECO:0000256" key="5">
    <source>
        <dbReference type="ARBA" id="ARBA00022525"/>
    </source>
</evidence>
<evidence type="ECO:0000256" key="13">
    <source>
        <dbReference type="SAM" id="MobiDB-lite"/>
    </source>
</evidence>
<dbReference type="AlphaFoldDB" id="A0A0G1F7V1"/>
<dbReference type="InterPro" id="IPR036849">
    <property type="entry name" value="Enolase-like_C_sf"/>
</dbReference>
<dbReference type="Proteomes" id="UP000034810">
    <property type="component" value="Unassembled WGS sequence"/>
</dbReference>
<dbReference type="PRINTS" id="PR00148">
    <property type="entry name" value="ENOLASE"/>
</dbReference>
<dbReference type="PATRIC" id="fig|1619011.3.peg.116"/>
<reference evidence="16 17" key="1">
    <citation type="journal article" date="2015" name="Nature">
        <title>rRNA introns, odd ribosomes, and small enigmatic genomes across a large radiation of phyla.</title>
        <authorList>
            <person name="Brown C.T."/>
            <person name="Hug L.A."/>
            <person name="Thomas B.C."/>
            <person name="Sharon I."/>
            <person name="Castelle C.J."/>
            <person name="Singh A."/>
            <person name="Wilkins M.J."/>
            <person name="Williams K.H."/>
            <person name="Banfield J.F."/>
        </authorList>
    </citation>
    <scope>NUCLEOTIDE SEQUENCE [LARGE SCALE GENOMIC DNA]</scope>
</reference>
<dbReference type="GO" id="GO:0004634">
    <property type="term" value="F:phosphopyruvate hydratase activity"/>
    <property type="evidence" value="ECO:0007669"/>
    <property type="project" value="UniProtKB-UniRule"/>
</dbReference>
<feature type="binding site" evidence="9">
    <location>
        <position position="378"/>
    </location>
    <ligand>
        <name>(2R)-2-phosphoglycerate</name>
        <dbReference type="ChEBI" id="CHEBI:58289"/>
    </ligand>
</feature>
<comment type="cofactor">
    <cofactor evidence="9">
        <name>Mg(2+)</name>
        <dbReference type="ChEBI" id="CHEBI:18420"/>
    </cofactor>
    <text evidence="9">Binds a second Mg(2+) ion via substrate during catalysis.</text>
</comment>
<dbReference type="SUPFAM" id="SSF51604">
    <property type="entry name" value="Enolase C-terminal domain-like"/>
    <property type="match status" value="1"/>
</dbReference>
<comment type="function">
    <text evidence="9">Catalyzes the reversible conversion of 2-phosphoglycerate (2-PG) into phosphoenolpyruvate (PEP). It is essential for the degradation of carbohydrates via glycolysis.</text>
</comment>
<evidence type="ECO:0000259" key="14">
    <source>
        <dbReference type="SMART" id="SM01192"/>
    </source>
</evidence>
<dbReference type="PIRSF" id="PIRSF001400">
    <property type="entry name" value="Enolase"/>
    <property type="match status" value="1"/>
</dbReference>
<dbReference type="GO" id="GO:0009986">
    <property type="term" value="C:cell surface"/>
    <property type="evidence" value="ECO:0007669"/>
    <property type="project" value="UniProtKB-SubCell"/>
</dbReference>
<keyword evidence="5 9" id="KW-0964">Secreted</keyword>
<evidence type="ECO:0000256" key="10">
    <source>
        <dbReference type="PIRSR" id="PIRSR001400-1"/>
    </source>
</evidence>
<dbReference type="InterPro" id="IPR020811">
    <property type="entry name" value="Enolase_N"/>
</dbReference>
<feature type="binding site" evidence="11">
    <location>
        <position position="297"/>
    </location>
    <ligand>
        <name>substrate</name>
    </ligand>
</feature>